<evidence type="ECO:0000256" key="5">
    <source>
        <dbReference type="ARBA" id="ARBA00022525"/>
    </source>
</evidence>
<keyword evidence="7" id="KW-0175">Coiled coil</keyword>
<evidence type="ECO:0000259" key="11">
    <source>
        <dbReference type="Pfam" id="PF22638"/>
    </source>
</evidence>
<dbReference type="AlphaFoldDB" id="A0A158DTW8"/>
<accession>A0A158DTW8</accession>
<feature type="domain" description="Flagellar hook-associated protein FlgK helical" evidence="11">
    <location>
        <begin position="93"/>
        <end position="332"/>
    </location>
</feature>
<keyword evidence="6" id="KW-0975">Bacterial flagellum</keyword>
<proteinExistence type="inferred from homology"/>
<dbReference type="InterPro" id="IPR010930">
    <property type="entry name" value="Flg_bb/hook_C_dom"/>
</dbReference>
<dbReference type="PANTHER" id="PTHR30033:SF1">
    <property type="entry name" value="FLAGELLAR HOOK-ASSOCIATED PROTEIN 1"/>
    <property type="match status" value="1"/>
</dbReference>
<evidence type="ECO:0000259" key="8">
    <source>
        <dbReference type="Pfam" id="PF06429"/>
    </source>
</evidence>
<dbReference type="NCBIfam" id="TIGR02492">
    <property type="entry name" value="flgK_ends"/>
    <property type="match status" value="1"/>
</dbReference>
<protein>
    <recommendedName>
        <fullName evidence="4">Flagellar hook-associated protein 1</fullName>
    </recommendedName>
</protein>
<dbReference type="InterPro" id="IPR002371">
    <property type="entry name" value="FlgK"/>
</dbReference>
<dbReference type="Pfam" id="PF21159">
    <property type="entry name" value="FlgK_2nd"/>
    <property type="match status" value="1"/>
</dbReference>
<sequence length="646" mass="66687">MSNNIFSIGLSGLNAAQWGLTTTGQNISNAATPGYTLEKVQYQESSGQFTGSGYLGNGVQAVTVTRQYSQYLTTQVNNTQASSSAASTYYTMISQLNNLVGDPTKGIAQGITNYFSGLQSVANSASSTAARQSLMSSAQTLVDQINSAGEQYDQLRQSVNTQLNSAVSQINSYSQQIADLNKQINIASASGQQPNQLLDQRDQLVTNLSSMIGVQVVPQGNSYNVFIGNGQPLVVGNTQYGLQTVNSPSDPSELTIAFQSRDGSTQTPQNTQYIDNSALTGGVVGGLISFRTQTLDPAQAQLGAITTSFANQLNDQNSLGLDLNGVKGGDLFASSDVNIISNARNQGTGTVSASIVDGTQPPTNDFTVTFDGSKFNVTDPATGNSLGTIDPGTDQTINGLKITAPAATDVKQGDSFTIQPTRAALDNFKLTTSNGAAVAAASPAVTSAASANTGTASISSATVAAGYTMSADIKLTYNASLPGFTSDTPVTVGTTSYGIGDTIPYDASKGLTVTANGISATISGTPKDSDAFTIAQNKGGTSDGSNALAMANLVSSKSLNGGNDTLTSSYAGYINTIGNQTNQLKATSSAQTALLTQATTAQQSVQGVNLNEEAANLIQYQQLYQANSKVIQTAATLFQSLLGMFN</sequence>
<dbReference type="PANTHER" id="PTHR30033">
    <property type="entry name" value="FLAGELLAR HOOK-ASSOCIATED PROTEIN 1"/>
    <property type="match status" value="1"/>
</dbReference>
<dbReference type="GO" id="GO:0044780">
    <property type="term" value="P:bacterial-type flagellum assembly"/>
    <property type="evidence" value="ECO:0007669"/>
    <property type="project" value="InterPro"/>
</dbReference>
<evidence type="ECO:0000313" key="12">
    <source>
        <dbReference type="EMBL" id="SAK98045.1"/>
    </source>
</evidence>
<evidence type="ECO:0000256" key="2">
    <source>
        <dbReference type="ARBA" id="ARBA00004613"/>
    </source>
</evidence>
<dbReference type="PRINTS" id="PR01005">
    <property type="entry name" value="FLGHOOKAP1"/>
</dbReference>
<evidence type="ECO:0000256" key="1">
    <source>
        <dbReference type="ARBA" id="ARBA00004365"/>
    </source>
</evidence>
<dbReference type="Pfam" id="PF06429">
    <property type="entry name" value="Flg_bbr_C"/>
    <property type="match status" value="1"/>
</dbReference>
<keyword evidence="13" id="KW-1185">Reference proteome</keyword>
<feature type="domain" description="Flagellar hook-associated protein 1 D3" evidence="10">
    <location>
        <begin position="443"/>
        <end position="535"/>
    </location>
</feature>
<dbReference type="EMBL" id="FCOA02000064">
    <property type="protein sequence ID" value="SAK98045.1"/>
    <property type="molecule type" value="Genomic_DNA"/>
</dbReference>
<evidence type="ECO:0000256" key="6">
    <source>
        <dbReference type="ARBA" id="ARBA00023143"/>
    </source>
</evidence>
<feature type="domain" description="Flagellar basal-body/hook protein C-terminal" evidence="8">
    <location>
        <begin position="607"/>
        <end position="643"/>
    </location>
</feature>
<dbReference type="GO" id="GO:0005198">
    <property type="term" value="F:structural molecule activity"/>
    <property type="evidence" value="ECO:0007669"/>
    <property type="project" value="InterPro"/>
</dbReference>
<dbReference type="Proteomes" id="UP000054851">
    <property type="component" value="Unassembled WGS sequence"/>
</dbReference>
<evidence type="ECO:0000256" key="4">
    <source>
        <dbReference type="ARBA" id="ARBA00016244"/>
    </source>
</evidence>
<comment type="subcellular location">
    <subcellularLocation>
        <location evidence="1">Bacterial flagellum</location>
    </subcellularLocation>
    <subcellularLocation>
        <location evidence="2">Secreted</location>
    </subcellularLocation>
</comment>
<comment type="caution">
    <text evidence="12">The sequence shown here is derived from an EMBL/GenBank/DDBJ whole genome shotgun (WGS) entry which is preliminary data.</text>
</comment>
<dbReference type="Pfam" id="PF22638">
    <property type="entry name" value="FlgK_D1"/>
    <property type="match status" value="1"/>
</dbReference>
<evidence type="ECO:0000259" key="9">
    <source>
        <dbReference type="Pfam" id="PF21158"/>
    </source>
</evidence>
<feature type="coiled-coil region" evidence="7">
    <location>
        <begin position="138"/>
        <end position="190"/>
    </location>
</feature>
<feature type="domain" description="Flagellar hook-associated protein 1 D2-like" evidence="9">
    <location>
        <begin position="340"/>
        <end position="420"/>
    </location>
</feature>
<dbReference type="InterPro" id="IPR053927">
    <property type="entry name" value="FlgK_helical"/>
</dbReference>
<name>A0A158DTW8_9BURK</name>
<evidence type="ECO:0000313" key="13">
    <source>
        <dbReference type="Proteomes" id="UP000054851"/>
    </source>
</evidence>
<dbReference type="RefSeq" id="WP_061172535.1">
    <property type="nucleotide sequence ID" value="NZ_FCOA02000064.1"/>
</dbReference>
<keyword evidence="12" id="KW-0969">Cilium</keyword>
<dbReference type="STRING" id="1777140.AWB79_07549"/>
<dbReference type="SUPFAM" id="SSF64518">
    <property type="entry name" value="Phase 1 flagellin"/>
    <property type="match status" value="2"/>
</dbReference>
<evidence type="ECO:0000259" key="10">
    <source>
        <dbReference type="Pfam" id="PF21159"/>
    </source>
</evidence>
<reference evidence="12" key="1">
    <citation type="submission" date="2016-01" db="EMBL/GenBank/DDBJ databases">
        <authorList>
            <person name="Peeters C."/>
        </authorList>
    </citation>
    <scope>NUCLEOTIDE SEQUENCE</scope>
    <source>
        <strain evidence="12">LMG 29322</strain>
    </source>
</reference>
<comment type="similarity">
    <text evidence="3">Belongs to the flagella basal body rod proteins family.</text>
</comment>
<gene>
    <name evidence="12" type="ORF">AWB79_07549</name>
</gene>
<dbReference type="InterPro" id="IPR049474">
    <property type="entry name" value="FlgK_D3"/>
</dbReference>
<dbReference type="InterPro" id="IPR049119">
    <property type="entry name" value="FlgK_D2-like"/>
</dbReference>
<evidence type="ECO:0000256" key="3">
    <source>
        <dbReference type="ARBA" id="ARBA00009677"/>
    </source>
</evidence>
<keyword evidence="12" id="KW-0966">Cell projection</keyword>
<evidence type="ECO:0000256" key="7">
    <source>
        <dbReference type="SAM" id="Coils"/>
    </source>
</evidence>
<dbReference type="GO" id="GO:0005576">
    <property type="term" value="C:extracellular region"/>
    <property type="evidence" value="ECO:0007669"/>
    <property type="project" value="UniProtKB-SubCell"/>
</dbReference>
<dbReference type="OrthoDB" id="9802553at2"/>
<dbReference type="GO" id="GO:0009424">
    <property type="term" value="C:bacterial-type flagellum hook"/>
    <property type="evidence" value="ECO:0007669"/>
    <property type="project" value="InterPro"/>
</dbReference>
<organism evidence="12 13">
    <name type="scientific">Caballeronia hypogeia</name>
    <dbReference type="NCBI Taxonomy" id="1777140"/>
    <lineage>
        <taxon>Bacteria</taxon>
        <taxon>Pseudomonadati</taxon>
        <taxon>Pseudomonadota</taxon>
        <taxon>Betaproteobacteria</taxon>
        <taxon>Burkholderiales</taxon>
        <taxon>Burkholderiaceae</taxon>
        <taxon>Caballeronia</taxon>
    </lineage>
</organism>
<dbReference type="Pfam" id="PF21158">
    <property type="entry name" value="flgK_1st_1"/>
    <property type="match status" value="1"/>
</dbReference>
<keyword evidence="5" id="KW-0964">Secreted</keyword>
<keyword evidence="12" id="KW-0282">Flagellum</keyword>